<reference evidence="3 4" key="2">
    <citation type="journal article" date="2014" name="Int. J. Syst. Evol. Microbiol.">
        <title>Methanobacterium paludis sp. nov. and a novel strain of Methanobacterium lacus isolated from northern peatlands.</title>
        <authorList>
            <person name="Cadillo-Quiroz H."/>
            <person name="Brauer S.L."/>
            <person name="Goodson N."/>
            <person name="Yavitt J.B."/>
            <person name="Zinder S.H."/>
        </authorList>
    </citation>
    <scope>NUCLEOTIDE SEQUENCE [LARGE SCALE GENOMIC DNA]</scope>
    <source>
        <strain evidence="3 4">AL-21</strain>
    </source>
</reference>
<dbReference type="InterPro" id="IPR015797">
    <property type="entry name" value="NUDIX_hydrolase-like_dom_sf"/>
</dbReference>
<evidence type="ECO:0000256" key="1">
    <source>
        <dbReference type="ARBA" id="ARBA00022801"/>
    </source>
</evidence>
<dbReference type="InterPro" id="IPR020084">
    <property type="entry name" value="NUDIX_hydrolase_CS"/>
</dbReference>
<dbReference type="STRING" id="877455.Metbo_0202"/>
<keyword evidence="1 3" id="KW-0378">Hydrolase</keyword>
<dbReference type="AlphaFoldDB" id="F0T7W7"/>
<dbReference type="CDD" id="cd18873">
    <property type="entry name" value="NUDIX_NadM_like"/>
    <property type="match status" value="1"/>
</dbReference>
<dbReference type="GeneID" id="10276628"/>
<dbReference type="InterPro" id="IPR000086">
    <property type="entry name" value="NUDIX_hydrolase_dom"/>
</dbReference>
<dbReference type="PRINTS" id="PR00502">
    <property type="entry name" value="NUDIXFAMILY"/>
</dbReference>
<dbReference type="Gene3D" id="3.90.79.10">
    <property type="entry name" value="Nucleoside Triphosphate Pyrophosphohydrolase"/>
    <property type="match status" value="1"/>
</dbReference>
<dbReference type="PANTHER" id="PTHR43736:SF1">
    <property type="entry name" value="DIHYDRONEOPTERIN TRIPHOSPHATE DIPHOSPHATASE"/>
    <property type="match status" value="1"/>
</dbReference>
<dbReference type="EMBL" id="CP002551">
    <property type="protein sequence ID" value="ADZ08454.1"/>
    <property type="molecule type" value="Genomic_DNA"/>
</dbReference>
<accession>F0T7W7</accession>
<reference evidence="4" key="1">
    <citation type="submission" date="2011-02" db="EMBL/GenBank/DDBJ databases">
        <title>Complete sequence of Methanobacterium sp. AL-21.</title>
        <authorList>
            <consortium name="US DOE Joint Genome Institute"/>
            <person name="Lucas S."/>
            <person name="Copeland A."/>
            <person name="Lapidus A."/>
            <person name="Cheng J.-F."/>
            <person name="Goodwin L."/>
            <person name="Pitluck S."/>
            <person name="Chertkov O."/>
            <person name="Detter J.C."/>
            <person name="Han C."/>
            <person name="Tapia R."/>
            <person name="Land M."/>
            <person name="Hauser L."/>
            <person name="Kyrpides N."/>
            <person name="Ivanova N."/>
            <person name="Mikhailova N."/>
            <person name="Pagani I."/>
            <person name="Cadillo-Quiroz H."/>
            <person name="Imachi H."/>
            <person name="Zinder S."/>
            <person name="Liu W."/>
            <person name="Woyke T."/>
        </authorList>
    </citation>
    <scope>NUCLEOTIDE SEQUENCE [LARGE SCALE GENOMIC DNA]</scope>
    <source>
        <strain evidence="4">AL-21</strain>
    </source>
</reference>
<dbReference type="PANTHER" id="PTHR43736">
    <property type="entry name" value="ADP-RIBOSE PYROPHOSPHATASE"/>
    <property type="match status" value="1"/>
</dbReference>
<evidence type="ECO:0000313" key="3">
    <source>
        <dbReference type="EMBL" id="ADZ08454.1"/>
    </source>
</evidence>
<feature type="domain" description="Nudix hydrolase" evidence="2">
    <location>
        <begin position="3"/>
        <end position="133"/>
    </location>
</feature>
<dbReference type="PROSITE" id="PS51462">
    <property type="entry name" value="NUDIX"/>
    <property type="match status" value="1"/>
</dbReference>
<protein>
    <submittedName>
        <fullName evidence="3">NUDIX hydrolase</fullName>
    </submittedName>
</protein>
<evidence type="ECO:0000259" key="2">
    <source>
        <dbReference type="PROSITE" id="PS51462"/>
    </source>
</evidence>
<organism evidence="3 4">
    <name type="scientific">Methanobacterium lacus (strain AL-21)</name>
    <dbReference type="NCBI Taxonomy" id="877455"/>
    <lineage>
        <taxon>Archaea</taxon>
        <taxon>Methanobacteriati</taxon>
        <taxon>Methanobacteriota</taxon>
        <taxon>Methanomada group</taxon>
        <taxon>Methanobacteria</taxon>
        <taxon>Methanobacteriales</taxon>
        <taxon>Methanobacteriaceae</taxon>
        <taxon>Methanobacterium</taxon>
    </lineage>
</organism>
<dbReference type="RefSeq" id="WP_013643805.1">
    <property type="nucleotide sequence ID" value="NC_015216.1"/>
</dbReference>
<proteinExistence type="predicted"/>
<gene>
    <name evidence="3" type="ordered locus">Metbo_0202</name>
</gene>
<dbReference type="GO" id="GO:0016787">
    <property type="term" value="F:hydrolase activity"/>
    <property type="evidence" value="ECO:0007669"/>
    <property type="project" value="UniProtKB-KW"/>
</dbReference>
<evidence type="ECO:0000313" key="4">
    <source>
        <dbReference type="Proteomes" id="UP000007490"/>
    </source>
</evidence>
<dbReference type="PROSITE" id="PS00893">
    <property type="entry name" value="NUDIX_BOX"/>
    <property type="match status" value="1"/>
</dbReference>
<dbReference type="eggNOG" id="arCOG01075">
    <property type="taxonomic scope" value="Archaea"/>
</dbReference>
<dbReference type="KEGG" id="mel:Metbo_0202"/>
<keyword evidence="4" id="KW-1185">Reference proteome</keyword>
<dbReference type="SUPFAM" id="SSF55811">
    <property type="entry name" value="Nudix"/>
    <property type="match status" value="1"/>
</dbReference>
<sequence>MKTPLLTVDTVVVQNSSILLIKRKNDPYQGSWALPGGFVEYGETVEDAAVRETKEETGIDVILKELVGVYSDPDRDPRGHTVTVCFLGSKIGGMLKSATDADDAKYFDLNEIKTLDLAFDHERIIHDSLKLLKI</sequence>
<name>F0T7W7_METLA</name>
<dbReference type="Proteomes" id="UP000007490">
    <property type="component" value="Chromosome"/>
</dbReference>
<dbReference type="Pfam" id="PF00293">
    <property type="entry name" value="NUDIX"/>
    <property type="match status" value="1"/>
</dbReference>
<dbReference type="InterPro" id="IPR020476">
    <property type="entry name" value="Nudix_hydrolase"/>
</dbReference>
<dbReference type="HOGENOM" id="CLU_037162_20_3_2"/>